<dbReference type="OrthoDB" id="6615959at2759"/>
<accession>A0A6G0YP31</accession>
<organism evidence="2 3">
    <name type="scientific">Aphis craccivora</name>
    <name type="common">Cowpea aphid</name>
    <dbReference type="NCBI Taxonomy" id="307492"/>
    <lineage>
        <taxon>Eukaryota</taxon>
        <taxon>Metazoa</taxon>
        <taxon>Ecdysozoa</taxon>
        <taxon>Arthropoda</taxon>
        <taxon>Hexapoda</taxon>
        <taxon>Insecta</taxon>
        <taxon>Pterygota</taxon>
        <taxon>Neoptera</taxon>
        <taxon>Paraneoptera</taxon>
        <taxon>Hemiptera</taxon>
        <taxon>Sternorrhyncha</taxon>
        <taxon>Aphidomorpha</taxon>
        <taxon>Aphidoidea</taxon>
        <taxon>Aphididae</taxon>
        <taxon>Aphidini</taxon>
        <taxon>Aphis</taxon>
        <taxon>Aphis</taxon>
    </lineage>
</organism>
<dbReference type="SMART" id="SM00597">
    <property type="entry name" value="ZnF_TTF"/>
    <property type="match status" value="1"/>
</dbReference>
<dbReference type="InterPro" id="IPR012337">
    <property type="entry name" value="RNaseH-like_sf"/>
</dbReference>
<dbReference type="GO" id="GO:0046983">
    <property type="term" value="F:protein dimerization activity"/>
    <property type="evidence" value="ECO:0007669"/>
    <property type="project" value="InterPro"/>
</dbReference>
<gene>
    <name evidence="2" type="ORF">FWK35_00006116</name>
</gene>
<feature type="domain" description="TTF-type" evidence="1">
    <location>
        <begin position="3"/>
        <end position="86"/>
    </location>
</feature>
<dbReference type="Proteomes" id="UP000478052">
    <property type="component" value="Unassembled WGS sequence"/>
</dbReference>
<evidence type="ECO:0000259" key="1">
    <source>
        <dbReference type="SMART" id="SM00597"/>
    </source>
</evidence>
<dbReference type="EMBL" id="VUJU01002987">
    <property type="protein sequence ID" value="KAF0759466.1"/>
    <property type="molecule type" value="Genomic_DNA"/>
</dbReference>
<name>A0A6G0YP31_APHCR</name>
<dbReference type="PANTHER" id="PTHR45749:SF23">
    <property type="entry name" value="ZINC FINGER MYM-TYPE PROTEIN 1-LIKE"/>
    <property type="match status" value="1"/>
</dbReference>
<dbReference type="InterPro" id="IPR006580">
    <property type="entry name" value="Znf_TTF"/>
</dbReference>
<dbReference type="SUPFAM" id="SSF53098">
    <property type="entry name" value="Ribonuclease H-like"/>
    <property type="match status" value="1"/>
</dbReference>
<dbReference type="Pfam" id="PF05699">
    <property type="entry name" value="Dimer_Tnp_hAT"/>
    <property type="match status" value="1"/>
</dbReference>
<proteinExistence type="predicted"/>
<dbReference type="PANTHER" id="PTHR45749">
    <property type="match status" value="1"/>
</dbReference>
<dbReference type="AlphaFoldDB" id="A0A6G0YP31"/>
<evidence type="ECO:0000313" key="2">
    <source>
        <dbReference type="EMBL" id="KAF0759466.1"/>
    </source>
</evidence>
<protein>
    <submittedName>
        <fullName evidence="2">Zinc finger MYM-type protein 1-like</fullName>
    </submittedName>
</protein>
<dbReference type="InterPro" id="IPR008906">
    <property type="entry name" value="HATC_C_dom"/>
</dbReference>
<comment type="caution">
    <text evidence="2">The sequence shown here is derived from an EMBL/GenBank/DDBJ whole genome shotgun (WGS) entry which is preliminary data.</text>
</comment>
<reference evidence="2 3" key="1">
    <citation type="submission" date="2019-08" db="EMBL/GenBank/DDBJ databases">
        <title>Whole genome of Aphis craccivora.</title>
        <authorList>
            <person name="Voronova N.V."/>
            <person name="Shulinski R.S."/>
            <person name="Bandarenka Y.V."/>
            <person name="Zhorov D.G."/>
            <person name="Warner D."/>
        </authorList>
    </citation>
    <scope>NUCLEOTIDE SEQUENCE [LARGE SCALE GENOMIC DNA]</scope>
    <source>
        <strain evidence="2">180601</strain>
        <tissue evidence="2">Whole Body</tissue>
    </source>
</reference>
<keyword evidence="3" id="KW-1185">Reference proteome</keyword>
<sequence length="450" mass="51933">MFERKHFNGQIINRPWLIYSKITGKVFCGPCRLFQETNNGSYLASEEYNDWRSAFVRLKEHENSSCHKTCVVKLMDRGNVTQRIDSKIMEQVNQEKIYWRSVLTRIVSIVKKLGSRGLPLRGHDEIIGSVNNGNFFMIVELLSEFEPFLSQHVTRFQNSGSGNISYLSSTIYEETIKLMSNKSYDNANNMSGSYKGLQARIRELNPLAFYIPCATHSLNLVGTHSVEASSQSVKIIEFNKTEKSETKCEARGLRIQLENVEMAFMAVLWGFLLDRLNAVSKNLQDVNIDVCTVLELYDSLIHLVNSQREVFDEYEEKALSKLCCIYKSDIKKNEFINELLHFRTHQITSFNEKKITPLSLLLVIYERNMKDLSNIEIALRIFVSTPATNCTVERSFSVLKRMKNYLRSTMSQERLNSLALLTIESDLTSSLEYEDIIDDFSRIKSRKKSM</sequence>
<evidence type="ECO:0000313" key="3">
    <source>
        <dbReference type="Proteomes" id="UP000478052"/>
    </source>
</evidence>